<organism evidence="2 3">
    <name type="scientific">Billgrantia sulfidoxydans</name>
    <dbReference type="NCBI Taxonomy" id="2733484"/>
    <lineage>
        <taxon>Bacteria</taxon>
        <taxon>Pseudomonadati</taxon>
        <taxon>Pseudomonadota</taxon>
        <taxon>Gammaproteobacteria</taxon>
        <taxon>Oceanospirillales</taxon>
        <taxon>Halomonadaceae</taxon>
        <taxon>Billgrantia</taxon>
    </lineage>
</organism>
<dbReference type="EMBL" id="CP053381">
    <property type="protein sequence ID" value="QTP54770.1"/>
    <property type="molecule type" value="Genomic_DNA"/>
</dbReference>
<gene>
    <name evidence="2" type="ORF">HNO51_08810</name>
</gene>
<evidence type="ECO:0000313" key="2">
    <source>
        <dbReference type="EMBL" id="QTP54770.1"/>
    </source>
</evidence>
<reference evidence="2 3" key="1">
    <citation type="journal article" date="2021" name="Front. Microbiol.">
        <title>Aerobic Denitrification and Heterotrophic Sulfur Oxidation in the Genus Halomonas Revealed by Six Novel Species Characterizations and Genome-Based Analysis.</title>
        <authorList>
            <person name="Wang L."/>
            <person name="Shao Z."/>
        </authorList>
    </citation>
    <scope>NUCLEOTIDE SEQUENCE [LARGE SCALE GENOMIC DNA]</scope>
    <source>
        <strain evidence="2 3">MCCC 1A11059</strain>
    </source>
</reference>
<evidence type="ECO:0000313" key="3">
    <source>
        <dbReference type="Proteomes" id="UP000671868"/>
    </source>
</evidence>
<evidence type="ECO:0000256" key="1">
    <source>
        <dbReference type="SAM" id="Phobius"/>
    </source>
</evidence>
<name>A0ABX7W3P8_9GAMM</name>
<sequence>MKEASSSHYDAGAYRAGAIPSMPASPKKRERIGEELLPFGDYASIDPYQQLCEDAEFVQHQDRQDKAFYETDDWWWDHQRVRFLESKVGIAALLLMIPYICAVALLALVVYLGIELTFFLDPVIGGFSILAGLIFFALGIVFIFVAVPFVSRFAMSGVILLATPLHKYITGQAREYMENRCSEFNRQTGMVSFAQGKKKPPLKAPFVEFDGYVERVVQRGGVFYRLMFVHRYTGKQFNQTSLSTVVDHKHEVHATWDMLQRYMDVSQPMPDVPRLEPFRHLDPTTAEYDRQTGRNPRYWRDLDLEAWKAGEGAAHLKAQIDYPWSRQRCQLTPQLGKVEMAVYRKQREAAVA</sequence>
<accession>A0ABX7W3P8</accession>
<feature type="transmembrane region" description="Helical" evidence="1">
    <location>
        <begin position="88"/>
        <end position="114"/>
    </location>
</feature>
<feature type="transmembrane region" description="Helical" evidence="1">
    <location>
        <begin position="126"/>
        <end position="150"/>
    </location>
</feature>
<proteinExistence type="predicted"/>
<keyword evidence="1" id="KW-0472">Membrane</keyword>
<dbReference type="Proteomes" id="UP000671868">
    <property type="component" value="Chromosome"/>
</dbReference>
<keyword evidence="1" id="KW-0812">Transmembrane</keyword>
<protein>
    <submittedName>
        <fullName evidence="2">Uncharacterized protein</fullName>
    </submittedName>
</protein>
<keyword evidence="1" id="KW-1133">Transmembrane helix</keyword>
<keyword evidence="3" id="KW-1185">Reference proteome</keyword>
<dbReference type="RefSeq" id="WP_209538995.1">
    <property type="nucleotide sequence ID" value="NZ_CP053381.1"/>
</dbReference>